<dbReference type="InterPro" id="IPR011009">
    <property type="entry name" value="Kinase-like_dom_sf"/>
</dbReference>
<dbReference type="InterPro" id="IPR017441">
    <property type="entry name" value="Protein_kinase_ATP_BS"/>
</dbReference>
<dbReference type="InterPro" id="IPR045269">
    <property type="entry name" value="Atg1-like"/>
</dbReference>
<dbReference type="GO" id="GO:0000407">
    <property type="term" value="C:phagophore assembly site"/>
    <property type="evidence" value="ECO:0007669"/>
    <property type="project" value="TreeGrafter"/>
</dbReference>
<keyword evidence="3 6" id="KW-0547">Nucleotide-binding</keyword>
<dbReference type="GO" id="GO:0004674">
    <property type="term" value="F:protein serine/threonine kinase activity"/>
    <property type="evidence" value="ECO:0007669"/>
    <property type="project" value="UniProtKB-EC"/>
</dbReference>
<dbReference type="EC" id="2.7.11.1" evidence="1"/>
<dbReference type="InterPro" id="IPR000719">
    <property type="entry name" value="Prot_kinase_dom"/>
</dbReference>
<feature type="domain" description="Protein kinase" evidence="8">
    <location>
        <begin position="22"/>
        <end position="274"/>
    </location>
</feature>
<dbReference type="SUPFAM" id="SSF56112">
    <property type="entry name" value="Protein kinase-like (PK-like)"/>
    <property type="match status" value="1"/>
</dbReference>
<feature type="binding site" evidence="6">
    <location>
        <position position="55"/>
    </location>
    <ligand>
        <name>ATP</name>
        <dbReference type="ChEBI" id="CHEBI:30616"/>
    </ligand>
</feature>
<keyword evidence="10" id="KW-1185">Reference proteome</keyword>
<keyword evidence="5 6" id="KW-0067">ATP-binding</keyword>
<sequence length="487" mass="53486">MHPSASSILPDLTGKFIDDGNLELLCLLGSGAYGKVYKALDTTSPPEDRAYYAVKCMPRYEPGTRDAHIQENELLIHRTVSGHPSVITLCHHFYTETFVFVVMELCTGGDLFSAMVDRQLYRGNPALIKHAFGQLLDAVEFIHRENCFHRDIKPGEHPLQLVRYGPSAGRLWFYMSPESLDRSYQCYSTRHSDLWAISIIFTNMISGRHPWHSADLSDPGFEAFRADPNYLLHALKITKPAHALLKRCFHMNPLRRPSIAQFREALDAIDHFSLEDELYAARIQAPAPRVPLQMPQFPVTASAIAVEWAARVPHAYAAAAPLRHQSILPLAAPRLFLPSWQAHPFPLPLPPPIPLLPPTSSDASGSVPSASDADTSATDSSLPGTPATFPTNAAVSIVSSLPSSAAAADPASVRLPALPKRAYLAHLRPPRHPALALPVPGLAPYAKAPVKEAVKEAKPVYRTVAANARPTLPTRRQFLARVAVKQE</sequence>
<evidence type="ECO:0000256" key="3">
    <source>
        <dbReference type="ARBA" id="ARBA00022741"/>
    </source>
</evidence>
<dbReference type="Proteomes" id="UP000623467">
    <property type="component" value="Unassembled WGS sequence"/>
</dbReference>
<evidence type="ECO:0000256" key="1">
    <source>
        <dbReference type="ARBA" id="ARBA00012513"/>
    </source>
</evidence>
<dbReference type="GO" id="GO:0005524">
    <property type="term" value="F:ATP binding"/>
    <property type="evidence" value="ECO:0007669"/>
    <property type="project" value="UniProtKB-UniRule"/>
</dbReference>
<evidence type="ECO:0000256" key="6">
    <source>
        <dbReference type="PROSITE-ProRule" id="PRU10141"/>
    </source>
</evidence>
<evidence type="ECO:0000256" key="2">
    <source>
        <dbReference type="ARBA" id="ARBA00022679"/>
    </source>
</evidence>
<keyword evidence="2" id="KW-0808">Transferase</keyword>
<dbReference type="PROSITE" id="PS50011">
    <property type="entry name" value="PROTEIN_KINASE_DOM"/>
    <property type="match status" value="1"/>
</dbReference>
<dbReference type="GO" id="GO:0016020">
    <property type="term" value="C:membrane"/>
    <property type="evidence" value="ECO:0007669"/>
    <property type="project" value="TreeGrafter"/>
</dbReference>
<feature type="compositionally biased region" description="Low complexity" evidence="7">
    <location>
        <begin position="358"/>
        <end position="381"/>
    </location>
</feature>
<dbReference type="EMBL" id="JACAZH010000009">
    <property type="protein sequence ID" value="KAF7359363.1"/>
    <property type="molecule type" value="Genomic_DNA"/>
</dbReference>
<evidence type="ECO:0000313" key="9">
    <source>
        <dbReference type="EMBL" id="KAF7359363.1"/>
    </source>
</evidence>
<evidence type="ECO:0000256" key="4">
    <source>
        <dbReference type="ARBA" id="ARBA00022777"/>
    </source>
</evidence>
<proteinExistence type="predicted"/>
<evidence type="ECO:0000259" key="8">
    <source>
        <dbReference type="PROSITE" id="PS50011"/>
    </source>
</evidence>
<evidence type="ECO:0000256" key="5">
    <source>
        <dbReference type="ARBA" id="ARBA00022840"/>
    </source>
</evidence>
<dbReference type="Pfam" id="PF00069">
    <property type="entry name" value="Pkinase"/>
    <property type="match status" value="2"/>
</dbReference>
<dbReference type="PROSITE" id="PS00107">
    <property type="entry name" value="PROTEIN_KINASE_ATP"/>
    <property type="match status" value="1"/>
</dbReference>
<name>A0A8H6YGM4_9AGAR</name>
<dbReference type="GO" id="GO:0000045">
    <property type="term" value="P:autophagosome assembly"/>
    <property type="evidence" value="ECO:0007669"/>
    <property type="project" value="TreeGrafter"/>
</dbReference>
<dbReference type="GO" id="GO:0005829">
    <property type="term" value="C:cytosol"/>
    <property type="evidence" value="ECO:0007669"/>
    <property type="project" value="TreeGrafter"/>
</dbReference>
<dbReference type="PANTHER" id="PTHR24348:SF22">
    <property type="entry name" value="NON-SPECIFIC SERINE_THREONINE PROTEIN KINASE"/>
    <property type="match status" value="1"/>
</dbReference>
<dbReference type="Gene3D" id="1.10.510.10">
    <property type="entry name" value="Transferase(Phosphotransferase) domain 1"/>
    <property type="match status" value="2"/>
</dbReference>
<evidence type="ECO:0000313" key="10">
    <source>
        <dbReference type="Proteomes" id="UP000623467"/>
    </source>
</evidence>
<keyword evidence="4 9" id="KW-0418">Kinase</keyword>
<dbReference type="GO" id="GO:0005776">
    <property type="term" value="C:autophagosome"/>
    <property type="evidence" value="ECO:0007669"/>
    <property type="project" value="TreeGrafter"/>
</dbReference>
<dbReference type="AlphaFoldDB" id="A0A8H6YGM4"/>
<evidence type="ECO:0000256" key="7">
    <source>
        <dbReference type="SAM" id="MobiDB-lite"/>
    </source>
</evidence>
<dbReference type="OrthoDB" id="3054763at2759"/>
<protein>
    <recommendedName>
        <fullName evidence="1">non-specific serine/threonine protein kinase</fullName>
        <ecNumber evidence="1">2.7.11.1</ecNumber>
    </recommendedName>
</protein>
<feature type="region of interest" description="Disordered" evidence="7">
    <location>
        <begin position="351"/>
        <end position="386"/>
    </location>
</feature>
<comment type="caution">
    <text evidence="9">The sequence shown here is derived from an EMBL/GenBank/DDBJ whole genome shotgun (WGS) entry which is preliminary data.</text>
</comment>
<gene>
    <name evidence="9" type="ORF">MSAN_01278800</name>
</gene>
<reference evidence="9" key="1">
    <citation type="submission" date="2020-05" db="EMBL/GenBank/DDBJ databases">
        <title>Mycena genomes resolve the evolution of fungal bioluminescence.</title>
        <authorList>
            <person name="Tsai I.J."/>
        </authorList>
    </citation>
    <scope>NUCLEOTIDE SEQUENCE</scope>
    <source>
        <strain evidence="9">160909Yilan</strain>
    </source>
</reference>
<accession>A0A8H6YGM4</accession>
<organism evidence="9 10">
    <name type="scientific">Mycena sanguinolenta</name>
    <dbReference type="NCBI Taxonomy" id="230812"/>
    <lineage>
        <taxon>Eukaryota</taxon>
        <taxon>Fungi</taxon>
        <taxon>Dikarya</taxon>
        <taxon>Basidiomycota</taxon>
        <taxon>Agaricomycotina</taxon>
        <taxon>Agaricomycetes</taxon>
        <taxon>Agaricomycetidae</taxon>
        <taxon>Agaricales</taxon>
        <taxon>Marasmiineae</taxon>
        <taxon>Mycenaceae</taxon>
        <taxon>Mycena</taxon>
    </lineage>
</organism>
<dbReference type="PANTHER" id="PTHR24348">
    <property type="entry name" value="SERINE/THREONINE-PROTEIN KINASE UNC-51-RELATED"/>
    <property type="match status" value="1"/>
</dbReference>
<dbReference type="GO" id="GO:0010506">
    <property type="term" value="P:regulation of autophagy"/>
    <property type="evidence" value="ECO:0007669"/>
    <property type="project" value="InterPro"/>
</dbReference>